<reference evidence="2 3" key="1">
    <citation type="submission" date="2019-07" db="EMBL/GenBank/DDBJ databases">
        <title>Rhodotorula toruloides NBRC10032 genome sequencing.</title>
        <authorList>
            <person name="Shida Y."/>
            <person name="Takaku H."/>
            <person name="Ogasawara W."/>
            <person name="Mori K."/>
        </authorList>
    </citation>
    <scope>NUCLEOTIDE SEQUENCE [LARGE SCALE GENOMIC DNA]</scope>
    <source>
        <strain evidence="2 3">NBRC10032</strain>
    </source>
</reference>
<organism evidence="2 3">
    <name type="scientific">Rhodotorula toruloides</name>
    <name type="common">Yeast</name>
    <name type="synonym">Rhodosporidium toruloides</name>
    <dbReference type="NCBI Taxonomy" id="5286"/>
    <lineage>
        <taxon>Eukaryota</taxon>
        <taxon>Fungi</taxon>
        <taxon>Dikarya</taxon>
        <taxon>Basidiomycota</taxon>
        <taxon>Pucciniomycotina</taxon>
        <taxon>Microbotryomycetes</taxon>
        <taxon>Sporidiobolales</taxon>
        <taxon>Sporidiobolaceae</taxon>
        <taxon>Rhodotorula</taxon>
    </lineage>
</organism>
<evidence type="ECO:0000313" key="2">
    <source>
        <dbReference type="EMBL" id="GEM08056.1"/>
    </source>
</evidence>
<accession>A0A511KDN7</accession>
<feature type="chain" id="PRO_5021937297" evidence="1">
    <location>
        <begin position="19"/>
        <end position="347"/>
    </location>
</feature>
<dbReference type="AlphaFoldDB" id="A0A511KDN7"/>
<dbReference type="EMBL" id="BJWK01000004">
    <property type="protein sequence ID" value="GEM08056.1"/>
    <property type="molecule type" value="Genomic_DNA"/>
</dbReference>
<feature type="signal peptide" evidence="1">
    <location>
        <begin position="1"/>
        <end position="18"/>
    </location>
</feature>
<protein>
    <submittedName>
        <fullName evidence="2">Proteophosphoglycan ppg4</fullName>
    </submittedName>
</protein>
<evidence type="ECO:0000313" key="3">
    <source>
        <dbReference type="Proteomes" id="UP000321518"/>
    </source>
</evidence>
<dbReference type="Proteomes" id="UP000321518">
    <property type="component" value="Unassembled WGS sequence"/>
</dbReference>
<sequence length="347" mass="36296">MLVKNGLLLAGLAVCAMADGIASPVEARSASAQNAANRMIRIKRSQATIAEEFAKLSPVAPDVVAAEAARLARRSRGAHHAEKRHHGDVLHAAKRAGQPTLEELNAQERALLPNVNELLWETGLGQLAKRSVETLTTEQKRALSLFPGLQNVLNQVYPGLNGAVTHTENTITGTVDRLDKILTPPSTGTVTGSPDPSLLQKVNKDLLLPLFHSTNGVVVNGEQAVNGAVDGLGKVLKREEAEKRDNLPLITGINNLVSEVTPNVNNAGVAGEAAVLGAVQGLNEILQKRATPATNPGVTSPAPDNTVQLTLALQQLLQRLVGTGSPVNLGGILGGQGTHLNLGGLQL</sequence>
<dbReference type="OrthoDB" id="2526292at2759"/>
<evidence type="ECO:0000256" key="1">
    <source>
        <dbReference type="SAM" id="SignalP"/>
    </source>
</evidence>
<proteinExistence type="predicted"/>
<name>A0A511KDN7_RHOTO</name>
<comment type="caution">
    <text evidence="2">The sequence shown here is derived from an EMBL/GenBank/DDBJ whole genome shotgun (WGS) entry which is preliminary data.</text>
</comment>
<gene>
    <name evidence="2" type="ORF">Rt10032_c04g2073</name>
</gene>
<keyword evidence="1" id="KW-0732">Signal</keyword>